<reference evidence="2 3" key="1">
    <citation type="submission" date="2015-06" db="EMBL/GenBank/DDBJ databases">
        <title>Marinobacter subterrani, a genetically tractable neutrophilic iron-oxidizing strain isolated from the Soudan Iron Mine.</title>
        <authorList>
            <person name="Bonis B.M."/>
            <person name="Gralnick J.A."/>
        </authorList>
    </citation>
    <scope>NUCLEOTIDE SEQUENCE [LARGE SCALE GENOMIC DNA]</scope>
    <source>
        <strain evidence="2 3">JG233</strain>
    </source>
</reference>
<dbReference type="AlphaFoldDB" id="A0A0J7J7Z3"/>
<gene>
    <name evidence="2" type="ORF">Msub_10505</name>
</gene>
<keyword evidence="3" id="KW-1185">Reference proteome</keyword>
<dbReference type="PANTHER" id="PTHR35271:SF1">
    <property type="entry name" value="ABC TRANSPORTER, SUBSTRATE-BINDING LIPOPROTEIN"/>
    <property type="match status" value="1"/>
</dbReference>
<dbReference type="PATRIC" id="fig|1658765.3.peg.496"/>
<keyword evidence="1" id="KW-0732">Signal</keyword>
<evidence type="ECO:0000313" key="3">
    <source>
        <dbReference type="Proteomes" id="UP000036102"/>
    </source>
</evidence>
<comment type="caution">
    <text evidence="2">The sequence shown here is derived from an EMBL/GenBank/DDBJ whole genome shotgun (WGS) entry which is preliminary data.</text>
</comment>
<dbReference type="STRING" id="1658765.Msub_10505"/>
<dbReference type="InterPro" id="IPR007487">
    <property type="entry name" value="ABC_transpt-TYRBP-like"/>
</dbReference>
<evidence type="ECO:0000313" key="2">
    <source>
        <dbReference type="EMBL" id="KMQ74322.1"/>
    </source>
</evidence>
<dbReference type="EMBL" id="LFBU01000001">
    <property type="protein sequence ID" value="KMQ74322.1"/>
    <property type="molecule type" value="Genomic_DNA"/>
</dbReference>
<feature type="signal peptide" evidence="1">
    <location>
        <begin position="1"/>
        <end position="18"/>
    </location>
</feature>
<name>A0A0J7J7Z3_9GAMM</name>
<dbReference type="PANTHER" id="PTHR35271">
    <property type="entry name" value="ABC TRANSPORTER, SUBSTRATE-BINDING LIPOPROTEIN-RELATED"/>
    <property type="match status" value="1"/>
</dbReference>
<proteinExistence type="predicted"/>
<dbReference type="Gene3D" id="3.40.50.2300">
    <property type="match status" value="2"/>
</dbReference>
<evidence type="ECO:0000256" key="1">
    <source>
        <dbReference type="SAM" id="SignalP"/>
    </source>
</evidence>
<organism evidence="2 3">
    <name type="scientific">Marinobacter subterrani</name>
    <dbReference type="NCBI Taxonomy" id="1658765"/>
    <lineage>
        <taxon>Bacteria</taxon>
        <taxon>Pseudomonadati</taxon>
        <taxon>Pseudomonadota</taxon>
        <taxon>Gammaproteobacteria</taxon>
        <taxon>Pseudomonadales</taxon>
        <taxon>Marinobacteraceae</taxon>
        <taxon>Marinobacter</taxon>
    </lineage>
</organism>
<evidence type="ECO:0008006" key="4">
    <source>
        <dbReference type="Google" id="ProtNLM"/>
    </source>
</evidence>
<protein>
    <recommendedName>
        <fullName evidence="4">ABC transporter substrate binding protein</fullName>
    </recommendedName>
</protein>
<sequence>MILLPLILLGLASQPLSAGETIPQTVYFVGSGNDALDQHIKNLLVEHLDEQISLEAIGVDQVAAVTDSVVITIGSSAFSRVRQANPDAPIVSLLTERDFLDDYAIRAPGQISGVFYDVPLIRQALTGKAILPQATDIALLATPESVELYQPLIDQLPAYGMSARVFLVDDRDSLIPTLVRALGYGDFLLAAPDSAIYNPRTIKHILLTAYRRNKIVIGPTQAYVQAGSLASSYAPFSEIVQLASEFVETYQKTGKLPLPSYPRQYKVAINKQVGRSLNIPLPDREEIARTVNQYLDTNGETSDE</sequence>
<dbReference type="Proteomes" id="UP000036102">
    <property type="component" value="Unassembled WGS sequence"/>
</dbReference>
<feature type="chain" id="PRO_5005289209" description="ABC transporter substrate binding protein" evidence="1">
    <location>
        <begin position="19"/>
        <end position="304"/>
    </location>
</feature>
<accession>A0A0J7J7Z3</accession>